<protein>
    <recommendedName>
        <fullName evidence="3">Flagellar FliJ protein</fullName>
    </recommendedName>
</protein>
<keyword evidence="2" id="KW-1185">Reference proteome</keyword>
<gene>
    <name evidence="1" type="ORF">GCM10025863_18040</name>
</gene>
<dbReference type="EMBL" id="AP027728">
    <property type="protein sequence ID" value="BDZ39190.1"/>
    <property type="molecule type" value="Genomic_DNA"/>
</dbReference>
<evidence type="ECO:0008006" key="3">
    <source>
        <dbReference type="Google" id="ProtNLM"/>
    </source>
</evidence>
<dbReference type="InterPro" id="IPR053716">
    <property type="entry name" value="Flag_assembly_chemotaxis_eff"/>
</dbReference>
<proteinExistence type="predicted"/>
<evidence type="ECO:0000313" key="1">
    <source>
        <dbReference type="EMBL" id="BDZ39190.1"/>
    </source>
</evidence>
<reference evidence="2" key="1">
    <citation type="journal article" date="2019" name="Int. J. Syst. Evol. Microbiol.">
        <title>The Global Catalogue of Microorganisms (GCM) 10K type strain sequencing project: providing services to taxonomists for standard genome sequencing and annotation.</title>
        <authorList>
            <consortium name="The Broad Institute Genomics Platform"/>
            <consortium name="The Broad Institute Genome Sequencing Center for Infectious Disease"/>
            <person name="Wu L."/>
            <person name="Ma J."/>
        </authorList>
    </citation>
    <scope>NUCLEOTIDE SEQUENCE [LARGE SCALE GENOMIC DNA]</scope>
    <source>
        <strain evidence="2">NBRC 106310</strain>
    </source>
</reference>
<dbReference type="RefSeq" id="WP_286299150.1">
    <property type="nucleotide sequence ID" value="NZ_AP027728.1"/>
</dbReference>
<sequence>MSRLFSLSGLLRVRSIQERQAAQELSRAVIDAKQTRTRDRHVRAALAATESEAVDVRTLAALAAARVASRSMLADLETLSAQQQQAVDAAQSAHEDARRAVRGLDRLAAAHEARMLVEQLRVEQHELDEIALRRGSGVPE</sequence>
<evidence type="ECO:0000313" key="2">
    <source>
        <dbReference type="Proteomes" id="UP001321543"/>
    </source>
</evidence>
<dbReference type="Proteomes" id="UP001321543">
    <property type="component" value="Chromosome"/>
</dbReference>
<organism evidence="1 2">
    <name type="scientific">Microbacterium suwonense</name>
    <dbReference type="NCBI Taxonomy" id="683047"/>
    <lineage>
        <taxon>Bacteria</taxon>
        <taxon>Bacillati</taxon>
        <taxon>Actinomycetota</taxon>
        <taxon>Actinomycetes</taxon>
        <taxon>Micrococcales</taxon>
        <taxon>Microbacteriaceae</taxon>
        <taxon>Microbacterium</taxon>
    </lineage>
</organism>
<name>A0ABM8FUE3_9MICO</name>
<accession>A0ABM8FUE3</accession>
<dbReference type="Gene3D" id="1.10.287.1700">
    <property type="match status" value="1"/>
</dbReference>